<protein>
    <submittedName>
        <fullName evidence="1">Uncharacterized protein</fullName>
    </submittedName>
</protein>
<dbReference type="EMBL" id="CATZAZ010000011">
    <property type="protein sequence ID" value="CAJ0804247.1"/>
    <property type="molecule type" value="Genomic_DNA"/>
</dbReference>
<gene>
    <name evidence="1" type="ORF">R77560_04042</name>
</gene>
<reference evidence="1" key="1">
    <citation type="submission" date="2023-07" db="EMBL/GenBank/DDBJ databases">
        <authorList>
            <person name="Peeters C."/>
        </authorList>
    </citation>
    <scope>NUCLEOTIDE SEQUENCE</scope>
    <source>
        <strain evidence="1">R-77560</strain>
    </source>
</reference>
<evidence type="ECO:0000313" key="1">
    <source>
        <dbReference type="EMBL" id="CAJ0804247.1"/>
    </source>
</evidence>
<dbReference type="Proteomes" id="UP001189756">
    <property type="component" value="Unassembled WGS sequence"/>
</dbReference>
<accession>A0AAD2C0Q1</accession>
<evidence type="ECO:0000313" key="2">
    <source>
        <dbReference type="Proteomes" id="UP001189756"/>
    </source>
</evidence>
<organism evidence="1 2">
    <name type="scientific">Ralstonia thomasii</name>
    <dbReference type="NCBI Taxonomy" id="3058596"/>
    <lineage>
        <taxon>Bacteria</taxon>
        <taxon>Pseudomonadati</taxon>
        <taxon>Pseudomonadota</taxon>
        <taxon>Betaproteobacteria</taxon>
        <taxon>Burkholderiales</taxon>
        <taxon>Burkholderiaceae</taxon>
        <taxon>Ralstonia</taxon>
    </lineage>
</organism>
<proteinExistence type="predicted"/>
<name>A0AAD2C0Q1_9RALS</name>
<dbReference type="GeneID" id="34794244"/>
<sequence>MATTKQIQRMMRHPAEYMRFRSTGQLPKGIVPKSPLLDILTRIPSKDRCRMLGFEINQELGYAGRRRFQTVEQAMRWLAPDSEVFGSFPAESWRIKGFCARLSFDDVVGHCACVPDDVLLRHRS</sequence>
<dbReference type="AlphaFoldDB" id="A0AAD2C0Q1"/>
<dbReference type="RefSeq" id="WP_024542372.1">
    <property type="nucleotide sequence ID" value="NZ_CATZAZ010000011.1"/>
</dbReference>
<comment type="caution">
    <text evidence="1">The sequence shown here is derived from an EMBL/GenBank/DDBJ whole genome shotgun (WGS) entry which is preliminary data.</text>
</comment>